<evidence type="ECO:0000256" key="1">
    <source>
        <dbReference type="SAM" id="Coils"/>
    </source>
</evidence>
<evidence type="ECO:0000313" key="3">
    <source>
        <dbReference type="Proteomes" id="UP000041254"/>
    </source>
</evidence>
<accession>A0A0G4GGW1</accession>
<dbReference type="VEuPathDB" id="CryptoDB:Vbra_17783"/>
<name>A0A0G4GGW1_VITBC</name>
<dbReference type="InParanoid" id="A0A0G4GGW1"/>
<keyword evidence="3" id="KW-1185">Reference proteome</keyword>
<proteinExistence type="predicted"/>
<dbReference type="AlphaFoldDB" id="A0A0G4GGW1"/>
<evidence type="ECO:0000313" key="2">
    <source>
        <dbReference type="EMBL" id="CEM28696.1"/>
    </source>
</evidence>
<feature type="coiled-coil region" evidence="1">
    <location>
        <begin position="76"/>
        <end position="131"/>
    </location>
</feature>
<dbReference type="EMBL" id="CDMY01000656">
    <property type="protein sequence ID" value="CEM28696.1"/>
    <property type="molecule type" value="Genomic_DNA"/>
</dbReference>
<organism evidence="2 3">
    <name type="scientific">Vitrella brassicaformis (strain CCMP3155)</name>
    <dbReference type="NCBI Taxonomy" id="1169540"/>
    <lineage>
        <taxon>Eukaryota</taxon>
        <taxon>Sar</taxon>
        <taxon>Alveolata</taxon>
        <taxon>Colpodellida</taxon>
        <taxon>Vitrellaceae</taxon>
        <taxon>Vitrella</taxon>
    </lineage>
</organism>
<reference evidence="2 3" key="1">
    <citation type="submission" date="2014-11" db="EMBL/GenBank/DDBJ databases">
        <authorList>
            <person name="Zhu J."/>
            <person name="Qi W."/>
            <person name="Song R."/>
        </authorList>
    </citation>
    <scope>NUCLEOTIDE SEQUENCE [LARGE SCALE GENOMIC DNA]</scope>
</reference>
<sequence>MMGPMLSLQQVIEAAERDNEADARLADRLLSCSREELVKLQEERDLLHAQCSEWHERYKALAIRNTAWQEHCEMLHRQLTKDVDAAKNNKKKLLTKISRLQEENAELKAALAKLQQKVIEAAERDNEAEARLADSKVE</sequence>
<keyword evidence="1" id="KW-0175">Coiled coil</keyword>
<protein>
    <submittedName>
        <fullName evidence="2">Uncharacterized protein</fullName>
    </submittedName>
</protein>
<gene>
    <name evidence="2" type="ORF">Vbra_17783</name>
</gene>
<dbReference type="Proteomes" id="UP000041254">
    <property type="component" value="Unassembled WGS sequence"/>
</dbReference>